<dbReference type="RefSeq" id="WP_092764239.1">
    <property type="nucleotide sequence ID" value="NZ_FNZQ01000006.1"/>
</dbReference>
<dbReference type="EMBL" id="FNZQ01000006">
    <property type="protein sequence ID" value="SEL58251.1"/>
    <property type="molecule type" value="Genomic_DNA"/>
</dbReference>
<gene>
    <name evidence="1" type="ORF">SAMN04488526_3039</name>
</gene>
<organism evidence="1 2">
    <name type="scientific">Jannaschia helgolandensis</name>
    <dbReference type="NCBI Taxonomy" id="188906"/>
    <lineage>
        <taxon>Bacteria</taxon>
        <taxon>Pseudomonadati</taxon>
        <taxon>Pseudomonadota</taxon>
        <taxon>Alphaproteobacteria</taxon>
        <taxon>Rhodobacterales</taxon>
        <taxon>Roseobacteraceae</taxon>
        <taxon>Jannaschia</taxon>
    </lineage>
</organism>
<name>A0A1H7RDD5_9RHOB</name>
<dbReference type="Pfam" id="PF12096">
    <property type="entry name" value="DUF3572"/>
    <property type="match status" value="1"/>
</dbReference>
<accession>A0A1H7RDD5</accession>
<dbReference type="OrthoDB" id="7356934at2"/>
<dbReference type="Proteomes" id="UP000199283">
    <property type="component" value="Unassembled WGS sequence"/>
</dbReference>
<proteinExistence type="predicted"/>
<reference evidence="1 2" key="1">
    <citation type="submission" date="2016-10" db="EMBL/GenBank/DDBJ databases">
        <authorList>
            <person name="de Groot N.N."/>
        </authorList>
    </citation>
    <scope>NUCLEOTIDE SEQUENCE [LARGE SCALE GENOMIC DNA]</scope>
    <source>
        <strain evidence="1 2">DSM 14858</strain>
    </source>
</reference>
<dbReference type="InterPro" id="IPR021955">
    <property type="entry name" value="DUF3572"/>
</dbReference>
<evidence type="ECO:0000313" key="2">
    <source>
        <dbReference type="Proteomes" id="UP000199283"/>
    </source>
</evidence>
<dbReference type="AlphaFoldDB" id="A0A1H7RDD5"/>
<protein>
    <recommendedName>
        <fullName evidence="3">DUF3572 domain-containing protein</fullName>
    </recommendedName>
</protein>
<evidence type="ECO:0008006" key="3">
    <source>
        <dbReference type="Google" id="ProtNLM"/>
    </source>
</evidence>
<evidence type="ECO:0000313" key="1">
    <source>
        <dbReference type="EMBL" id="SEL58251.1"/>
    </source>
</evidence>
<keyword evidence="2" id="KW-1185">Reference proteome</keyword>
<dbReference type="STRING" id="188906.SAMN04488526_3039"/>
<sequence>MRQDDAEVIALGALAWLAQAELLDTFQSATGADRETIRGAAADPDFLGAVLDFVLLNDDWVQGVCTAQSLPFDRLLQARTALPGGQLPHWT</sequence>